<keyword evidence="9" id="KW-1133">Transmembrane helix</keyword>
<dbReference type="Gene3D" id="3.30.565.10">
    <property type="entry name" value="Histidine kinase-like ATPase, C-terminal domain"/>
    <property type="match status" value="1"/>
</dbReference>
<comment type="catalytic activity">
    <reaction evidence="1">
        <text>ATP + protein L-histidine = ADP + protein N-phospho-L-histidine.</text>
        <dbReference type="EC" id="2.7.13.3"/>
    </reaction>
</comment>
<dbReference type="GO" id="GO:0046983">
    <property type="term" value="F:protein dimerization activity"/>
    <property type="evidence" value="ECO:0007669"/>
    <property type="project" value="InterPro"/>
</dbReference>
<keyword evidence="6 12" id="KW-0418">Kinase</keyword>
<keyword evidence="9" id="KW-0812">Transmembrane</keyword>
<keyword evidence="4" id="KW-0808">Transferase</keyword>
<evidence type="ECO:0000256" key="8">
    <source>
        <dbReference type="ARBA" id="ARBA00023012"/>
    </source>
</evidence>
<evidence type="ECO:0000256" key="6">
    <source>
        <dbReference type="ARBA" id="ARBA00022777"/>
    </source>
</evidence>
<dbReference type="OrthoDB" id="5242012at2"/>
<evidence type="ECO:0000259" key="10">
    <source>
        <dbReference type="Pfam" id="PF07730"/>
    </source>
</evidence>
<feature type="transmembrane region" description="Helical" evidence="9">
    <location>
        <begin position="30"/>
        <end position="63"/>
    </location>
</feature>
<evidence type="ECO:0000256" key="7">
    <source>
        <dbReference type="ARBA" id="ARBA00022840"/>
    </source>
</evidence>
<organism evidence="12 13">
    <name type="scientific">Streptomyces cacaoi</name>
    <dbReference type="NCBI Taxonomy" id="1898"/>
    <lineage>
        <taxon>Bacteria</taxon>
        <taxon>Bacillati</taxon>
        <taxon>Actinomycetota</taxon>
        <taxon>Actinomycetes</taxon>
        <taxon>Kitasatosporales</taxon>
        <taxon>Streptomycetaceae</taxon>
        <taxon>Streptomyces</taxon>
    </lineage>
</organism>
<dbReference type="Gene3D" id="1.20.5.1930">
    <property type="match status" value="1"/>
</dbReference>
<accession>A0A4Y3QTY2</accession>
<protein>
    <recommendedName>
        <fullName evidence="2">histidine kinase</fullName>
        <ecNumber evidence="2">2.7.13.3</ecNumber>
    </recommendedName>
</protein>
<keyword evidence="9" id="KW-0472">Membrane</keyword>
<evidence type="ECO:0000256" key="9">
    <source>
        <dbReference type="SAM" id="Phobius"/>
    </source>
</evidence>
<dbReference type="InterPro" id="IPR050482">
    <property type="entry name" value="Sensor_HK_TwoCompSys"/>
</dbReference>
<dbReference type="GO" id="GO:0000155">
    <property type="term" value="F:phosphorelay sensor kinase activity"/>
    <property type="evidence" value="ECO:0007669"/>
    <property type="project" value="InterPro"/>
</dbReference>
<evidence type="ECO:0000256" key="5">
    <source>
        <dbReference type="ARBA" id="ARBA00022741"/>
    </source>
</evidence>
<evidence type="ECO:0000259" key="11">
    <source>
        <dbReference type="Pfam" id="PF13796"/>
    </source>
</evidence>
<evidence type="ECO:0000313" key="12">
    <source>
        <dbReference type="EMBL" id="GEB48691.1"/>
    </source>
</evidence>
<feature type="transmembrane region" description="Helical" evidence="9">
    <location>
        <begin position="121"/>
        <end position="143"/>
    </location>
</feature>
<evidence type="ECO:0000313" key="13">
    <source>
        <dbReference type="Proteomes" id="UP000319210"/>
    </source>
</evidence>
<dbReference type="Pfam" id="PF07730">
    <property type="entry name" value="HisKA_3"/>
    <property type="match status" value="1"/>
</dbReference>
<dbReference type="InterPro" id="IPR025828">
    <property type="entry name" value="Put_sensor_dom"/>
</dbReference>
<dbReference type="EC" id="2.7.13.3" evidence="2"/>
<dbReference type="InterPro" id="IPR036890">
    <property type="entry name" value="HATPase_C_sf"/>
</dbReference>
<proteinExistence type="predicted"/>
<keyword evidence="7" id="KW-0067">ATP-binding</keyword>
<evidence type="ECO:0000256" key="2">
    <source>
        <dbReference type="ARBA" id="ARBA00012438"/>
    </source>
</evidence>
<comment type="caution">
    <text evidence="12">The sequence shown here is derived from an EMBL/GenBank/DDBJ whole genome shotgun (WGS) entry which is preliminary data.</text>
</comment>
<dbReference type="SUPFAM" id="SSF55874">
    <property type="entry name" value="ATPase domain of HSP90 chaperone/DNA topoisomerase II/histidine kinase"/>
    <property type="match status" value="1"/>
</dbReference>
<dbReference type="AlphaFoldDB" id="A0A4Y3QTY2"/>
<keyword evidence="5" id="KW-0547">Nucleotide-binding</keyword>
<dbReference type="Pfam" id="PF13796">
    <property type="entry name" value="Sensor"/>
    <property type="match status" value="1"/>
</dbReference>
<name>A0A4Y3QTY2_STRCI</name>
<dbReference type="Proteomes" id="UP000319210">
    <property type="component" value="Unassembled WGS sequence"/>
</dbReference>
<dbReference type="PANTHER" id="PTHR24421">
    <property type="entry name" value="NITRATE/NITRITE SENSOR PROTEIN NARX-RELATED"/>
    <property type="match status" value="1"/>
</dbReference>
<reference evidence="12 13" key="1">
    <citation type="submission" date="2019-06" db="EMBL/GenBank/DDBJ databases">
        <title>Whole genome shotgun sequence of Streptomyces cacaoi subsp. cacaoi NBRC 12748.</title>
        <authorList>
            <person name="Hosoyama A."/>
            <person name="Uohara A."/>
            <person name="Ohji S."/>
            <person name="Ichikawa N."/>
        </authorList>
    </citation>
    <scope>NUCLEOTIDE SEQUENCE [LARGE SCALE GENOMIC DNA]</scope>
    <source>
        <strain evidence="12 13">NBRC 12748</strain>
    </source>
</reference>
<dbReference type="InterPro" id="IPR011712">
    <property type="entry name" value="Sig_transdc_His_kin_sub3_dim/P"/>
</dbReference>
<dbReference type="GO" id="GO:0016020">
    <property type="term" value="C:membrane"/>
    <property type="evidence" value="ECO:0007669"/>
    <property type="project" value="InterPro"/>
</dbReference>
<feature type="domain" description="Signal transduction histidine kinase subgroup 3 dimerisation and phosphoacceptor" evidence="10">
    <location>
        <begin position="187"/>
        <end position="250"/>
    </location>
</feature>
<keyword evidence="8" id="KW-0902">Two-component regulatory system</keyword>
<sequence length="377" mass="40858">MTASRSPSSPRPAGTAREVLHLLLNPFVDTLAFCYIAVCVLVGGLTSVLVFGLPVLALLLLGCRGIARVERARARLLLRLELREPSPLRAEHPGFVGWVWAQLRDPVAWRHALYAFIRLPWGWLSFCSVFCALLCFPVLPWAARGLTQVDRLLVLALLGPSDVLERRVAQLESDRGVVVDAAAADLRRIERNLHDGAQARLVSLAMELGLAKEKLPDDPHTAARMVDHAHQEAKQALQELRDLARGIHPAILTDRGLGPALSALTARCTVPVTTTIDLPHRPPPAIEAIAYYTASELLQNISKHSRATRAHIDTWATRDRLLLHISDDGRGGATTAGGTGLTGLTQRLNAIDGLLLISSPAGGPTEVTAELPWKNPG</sequence>
<dbReference type="PANTHER" id="PTHR24421:SF10">
    <property type="entry name" value="NITRATE_NITRITE SENSOR PROTEIN NARQ"/>
    <property type="match status" value="1"/>
</dbReference>
<evidence type="ECO:0000256" key="3">
    <source>
        <dbReference type="ARBA" id="ARBA00022553"/>
    </source>
</evidence>
<keyword evidence="3" id="KW-0597">Phosphoprotein</keyword>
<gene>
    <name evidence="12" type="ORF">SCA03_12420</name>
</gene>
<dbReference type="RefSeq" id="WP_086815104.1">
    <property type="nucleotide sequence ID" value="NZ_BJMM01000004.1"/>
</dbReference>
<evidence type="ECO:0000256" key="4">
    <source>
        <dbReference type="ARBA" id="ARBA00022679"/>
    </source>
</evidence>
<dbReference type="EMBL" id="BJMM01000004">
    <property type="protein sequence ID" value="GEB48691.1"/>
    <property type="molecule type" value="Genomic_DNA"/>
</dbReference>
<evidence type="ECO:0000256" key="1">
    <source>
        <dbReference type="ARBA" id="ARBA00000085"/>
    </source>
</evidence>
<dbReference type="GO" id="GO:0005524">
    <property type="term" value="F:ATP binding"/>
    <property type="evidence" value="ECO:0007669"/>
    <property type="project" value="UniProtKB-KW"/>
</dbReference>
<feature type="domain" description="Putative sensor" evidence="11">
    <location>
        <begin position="22"/>
        <end position="132"/>
    </location>
</feature>
<keyword evidence="13" id="KW-1185">Reference proteome</keyword>